<sequence length="112" mass="12742">MYILKISMDLRDETDDEDRMESGSLTSNNISTSHRVVLTVPAATAAAARGARARNTESVEWSQLPLRPARHPADSIKSLIFLFIQLLRYWYGYVPRTRYFTTCTVSRSVLLC</sequence>
<name>A0A9N8KRY9_CHRIL</name>
<organism evidence="1 2">
    <name type="scientific">Chrysodeixis includens</name>
    <name type="common">Soybean looper</name>
    <name type="synonym">Pseudoplusia includens</name>
    <dbReference type="NCBI Taxonomy" id="689277"/>
    <lineage>
        <taxon>Eukaryota</taxon>
        <taxon>Metazoa</taxon>
        <taxon>Ecdysozoa</taxon>
        <taxon>Arthropoda</taxon>
        <taxon>Hexapoda</taxon>
        <taxon>Insecta</taxon>
        <taxon>Pterygota</taxon>
        <taxon>Neoptera</taxon>
        <taxon>Endopterygota</taxon>
        <taxon>Lepidoptera</taxon>
        <taxon>Glossata</taxon>
        <taxon>Ditrysia</taxon>
        <taxon>Noctuoidea</taxon>
        <taxon>Noctuidae</taxon>
        <taxon>Plusiinae</taxon>
        <taxon>Chrysodeixis</taxon>
    </lineage>
</organism>
<keyword evidence="2" id="KW-1185">Reference proteome</keyword>
<gene>
    <name evidence="1" type="ORF">CINC_LOCUS9231</name>
</gene>
<evidence type="ECO:0000313" key="1">
    <source>
        <dbReference type="EMBL" id="CAD0195275.1"/>
    </source>
</evidence>
<dbReference type="EMBL" id="LR824006">
    <property type="protein sequence ID" value="CAD0195275.1"/>
    <property type="molecule type" value="Genomic_DNA"/>
</dbReference>
<reference evidence="1" key="1">
    <citation type="submission" date="2021-12" db="EMBL/GenBank/DDBJ databases">
        <authorList>
            <person name="King R."/>
        </authorList>
    </citation>
    <scope>NUCLEOTIDE SEQUENCE</scope>
</reference>
<protein>
    <submittedName>
        <fullName evidence="1">Uncharacterized protein</fullName>
    </submittedName>
</protein>
<dbReference type="AlphaFoldDB" id="A0A9N8KRY9"/>
<accession>A0A9N8KRY9</accession>
<dbReference type="Proteomes" id="UP001154114">
    <property type="component" value="Chromosome 3"/>
</dbReference>
<evidence type="ECO:0000313" key="2">
    <source>
        <dbReference type="Proteomes" id="UP001154114"/>
    </source>
</evidence>
<proteinExistence type="predicted"/>